<evidence type="ECO:0000313" key="5">
    <source>
        <dbReference type="Proteomes" id="UP000692954"/>
    </source>
</evidence>
<dbReference type="AlphaFoldDB" id="A0A8S1M2A7"/>
<evidence type="ECO:0000256" key="1">
    <source>
        <dbReference type="ARBA" id="ARBA00022723"/>
    </source>
</evidence>
<dbReference type="GO" id="GO:0008270">
    <property type="term" value="F:zinc ion binding"/>
    <property type="evidence" value="ECO:0007669"/>
    <property type="project" value="UniProtKB-KW"/>
</dbReference>
<organism evidence="4 5">
    <name type="scientific">Paramecium sonneborni</name>
    <dbReference type="NCBI Taxonomy" id="65129"/>
    <lineage>
        <taxon>Eukaryota</taxon>
        <taxon>Sar</taxon>
        <taxon>Alveolata</taxon>
        <taxon>Ciliophora</taxon>
        <taxon>Intramacronucleata</taxon>
        <taxon>Oligohymenophorea</taxon>
        <taxon>Peniculida</taxon>
        <taxon>Parameciidae</taxon>
        <taxon>Paramecium</taxon>
    </lineage>
</organism>
<gene>
    <name evidence="4" type="ORF">PSON_ATCC_30995.1.T0250081</name>
</gene>
<dbReference type="PROSITE" id="PS50089">
    <property type="entry name" value="ZF_RING_2"/>
    <property type="match status" value="1"/>
</dbReference>
<dbReference type="EMBL" id="CAJJDN010000025">
    <property type="protein sequence ID" value="CAD8069104.1"/>
    <property type="molecule type" value="Genomic_DNA"/>
</dbReference>
<dbReference type="SMART" id="SM00184">
    <property type="entry name" value="RING"/>
    <property type="match status" value="1"/>
</dbReference>
<evidence type="ECO:0000259" key="3">
    <source>
        <dbReference type="PROSITE" id="PS50089"/>
    </source>
</evidence>
<reference evidence="4" key="1">
    <citation type="submission" date="2021-01" db="EMBL/GenBank/DDBJ databases">
        <authorList>
            <consortium name="Genoscope - CEA"/>
            <person name="William W."/>
        </authorList>
    </citation>
    <scope>NUCLEOTIDE SEQUENCE</scope>
</reference>
<dbReference type="Proteomes" id="UP000692954">
    <property type="component" value="Unassembled WGS sequence"/>
</dbReference>
<keyword evidence="1" id="KW-0479">Metal-binding</keyword>
<dbReference type="Pfam" id="PF00097">
    <property type="entry name" value="zf-C3HC4"/>
    <property type="match status" value="1"/>
</dbReference>
<evidence type="ECO:0000313" key="4">
    <source>
        <dbReference type="EMBL" id="CAD8069104.1"/>
    </source>
</evidence>
<feature type="domain" description="RING-type" evidence="3">
    <location>
        <begin position="166"/>
        <end position="212"/>
    </location>
</feature>
<evidence type="ECO:0000256" key="2">
    <source>
        <dbReference type="PROSITE-ProRule" id="PRU00175"/>
    </source>
</evidence>
<keyword evidence="5" id="KW-1185">Reference proteome</keyword>
<protein>
    <recommendedName>
        <fullName evidence="3">RING-type domain-containing protein</fullName>
    </recommendedName>
</protein>
<dbReference type="InterPro" id="IPR001841">
    <property type="entry name" value="Znf_RING"/>
</dbReference>
<name>A0A8S1M2A7_9CILI</name>
<dbReference type="OrthoDB" id="308242at2759"/>
<sequence>MTKQFPNSSRERMTLIDLLFDESYPKQKTLPQNIPTISTKPSAKKSAPQIKSFDNKIQLKESSIKQKDKLSHIYSINELIIQNPKQQQIDYQQVQNSQNKLLELLKPINFKKQKKKENFRLHNSENCSINQYKLPSLSSRYINTNNNNLNSYRIQVRQSIQDIIKCKICFQYIEYDNFKLNCQHSFHKDCLKDQLQQLINQGQYNLNCISCNERIKNSQLRNILNKSMIELYYLNQIKFIVSRYHNIVKFEKCKKCFFFWIKMPQANNFDSYCQICESSNCK</sequence>
<accession>A0A8S1M2A7</accession>
<dbReference type="InterPro" id="IPR018957">
    <property type="entry name" value="Znf_C3HC4_RING-type"/>
</dbReference>
<keyword evidence="2" id="KW-0862">Zinc</keyword>
<comment type="caution">
    <text evidence="4">The sequence shown here is derived from an EMBL/GenBank/DDBJ whole genome shotgun (WGS) entry which is preliminary data.</text>
</comment>
<proteinExistence type="predicted"/>
<keyword evidence="2" id="KW-0863">Zinc-finger</keyword>